<evidence type="ECO:0000256" key="1">
    <source>
        <dbReference type="SAM" id="Phobius"/>
    </source>
</evidence>
<evidence type="ECO:0000313" key="2">
    <source>
        <dbReference type="EMBL" id="DAG01170.1"/>
    </source>
</evidence>
<keyword evidence="1" id="KW-0472">Membrane</keyword>
<keyword evidence="1" id="KW-0812">Transmembrane</keyword>
<protein>
    <submittedName>
        <fullName evidence="2">Uncharacterized protein</fullName>
    </submittedName>
</protein>
<keyword evidence="1" id="KW-1133">Transmembrane helix</keyword>
<sequence length="90" mass="10223">MKTTIKKIIEWFGKSNRYKHLLYAIVVSYLAGFVFTCGVAAGMEFKDSQWGGKWDWIDFWLTVAGAAVGGTLRVITLKALDLYWLVGTWL</sequence>
<feature type="transmembrane region" description="Helical" evidence="1">
    <location>
        <begin position="57"/>
        <end position="75"/>
    </location>
</feature>
<organism evidence="2">
    <name type="scientific">Siphoviridae sp. ctt0c4</name>
    <dbReference type="NCBI Taxonomy" id="2825702"/>
    <lineage>
        <taxon>Viruses</taxon>
        <taxon>Duplodnaviria</taxon>
        <taxon>Heunggongvirae</taxon>
        <taxon>Uroviricota</taxon>
        <taxon>Caudoviricetes</taxon>
    </lineage>
</organism>
<name>A0A8S5V336_9CAUD</name>
<dbReference type="EMBL" id="BK016188">
    <property type="protein sequence ID" value="DAG01170.1"/>
    <property type="molecule type" value="Genomic_DNA"/>
</dbReference>
<reference evidence="2" key="1">
    <citation type="journal article" date="2021" name="Proc. Natl. Acad. Sci. U.S.A.">
        <title>A Catalog of Tens of Thousands of Viruses from Human Metagenomes Reveals Hidden Associations with Chronic Diseases.</title>
        <authorList>
            <person name="Tisza M.J."/>
            <person name="Buck C.B."/>
        </authorList>
    </citation>
    <scope>NUCLEOTIDE SEQUENCE</scope>
    <source>
        <strain evidence="2">Ctt0c4</strain>
    </source>
</reference>
<accession>A0A8S5V336</accession>
<proteinExistence type="predicted"/>
<feature type="transmembrane region" description="Helical" evidence="1">
    <location>
        <begin position="21"/>
        <end position="45"/>
    </location>
</feature>